<protein>
    <recommendedName>
        <fullName evidence="3 13">Membrane protein insertase YidC</fullName>
    </recommendedName>
    <alternativeName>
        <fullName evidence="12 13">Foldase YidC</fullName>
    </alternativeName>
    <alternativeName>
        <fullName evidence="11 13">Membrane integrase YidC</fullName>
    </alternativeName>
    <alternativeName>
        <fullName evidence="13">Membrane protein YidC</fullName>
    </alternativeName>
</protein>
<dbReference type="PANTHER" id="PTHR12428:SF65">
    <property type="entry name" value="CYTOCHROME C OXIDASE ASSEMBLY PROTEIN COX18, MITOCHONDRIAL"/>
    <property type="match status" value="1"/>
</dbReference>
<dbReference type="NCBIfam" id="TIGR03592">
    <property type="entry name" value="yidC_oxa1_cterm"/>
    <property type="match status" value="1"/>
</dbReference>
<proteinExistence type="inferred from homology"/>
<dbReference type="InterPro" id="IPR028053">
    <property type="entry name" value="Membr_insert_YidC_N"/>
</dbReference>
<dbReference type="GO" id="GO:0032977">
    <property type="term" value="F:membrane insertase activity"/>
    <property type="evidence" value="ECO:0007669"/>
    <property type="project" value="InterPro"/>
</dbReference>
<keyword evidence="10 13" id="KW-0143">Chaperone</keyword>
<keyword evidence="17" id="KW-1185">Reference proteome</keyword>
<evidence type="ECO:0000256" key="5">
    <source>
        <dbReference type="ARBA" id="ARBA00022475"/>
    </source>
</evidence>
<evidence type="ECO:0000256" key="1">
    <source>
        <dbReference type="ARBA" id="ARBA00004429"/>
    </source>
</evidence>
<comment type="function">
    <text evidence="13">Required for the insertion and/or proper folding and/or complex formation of integral membrane proteins into the membrane. Involved in integration of membrane proteins that insert both dependently and independently of the Sec translocase complex, as well as at least some lipoproteins. Aids folding of multispanning membrane proteins.</text>
</comment>
<gene>
    <name evidence="16" type="primary">oxaA</name>
    <name evidence="13" type="synonym">yidC</name>
    <name evidence="16" type="ORF">Lsha_1124</name>
</gene>
<comment type="similarity">
    <text evidence="2 13">Belongs to the OXA1/ALB3/YidC family. Type 1 subfamily.</text>
</comment>
<evidence type="ECO:0000256" key="8">
    <source>
        <dbReference type="ARBA" id="ARBA00022989"/>
    </source>
</evidence>
<evidence type="ECO:0000256" key="2">
    <source>
        <dbReference type="ARBA" id="ARBA00010527"/>
    </source>
</evidence>
<dbReference type="PANTHER" id="PTHR12428">
    <property type="entry name" value="OXA1"/>
    <property type="match status" value="1"/>
</dbReference>
<keyword evidence="6 13" id="KW-0812">Transmembrane</keyword>
<evidence type="ECO:0000313" key="16">
    <source>
        <dbReference type="EMBL" id="KTD62424.1"/>
    </source>
</evidence>
<keyword evidence="4 13" id="KW-0813">Transport</keyword>
<dbReference type="Proteomes" id="UP000054600">
    <property type="component" value="Unassembled WGS sequence"/>
</dbReference>
<evidence type="ECO:0000313" key="17">
    <source>
        <dbReference type="Proteomes" id="UP000054600"/>
    </source>
</evidence>
<comment type="caution">
    <text evidence="13">Lacks conserved residue(s) required for the propagation of feature annotation.</text>
</comment>
<feature type="domain" description="Membrane insertase YidC N-terminal" evidence="15">
    <location>
        <begin position="81"/>
        <end position="356"/>
    </location>
</feature>
<evidence type="ECO:0000256" key="9">
    <source>
        <dbReference type="ARBA" id="ARBA00023136"/>
    </source>
</evidence>
<evidence type="ECO:0000256" key="7">
    <source>
        <dbReference type="ARBA" id="ARBA00022927"/>
    </source>
</evidence>
<dbReference type="InterPro" id="IPR019998">
    <property type="entry name" value="Membr_insert_YidC"/>
</dbReference>
<keyword evidence="8 13" id="KW-1133">Transmembrane helix</keyword>
<dbReference type="GO" id="GO:0005886">
    <property type="term" value="C:plasma membrane"/>
    <property type="evidence" value="ECO:0007669"/>
    <property type="project" value="UniProtKB-SubCell"/>
</dbReference>
<evidence type="ECO:0000259" key="15">
    <source>
        <dbReference type="Pfam" id="PF14849"/>
    </source>
</evidence>
<feature type="transmembrane region" description="Helical" evidence="13">
    <location>
        <begin position="507"/>
        <end position="532"/>
    </location>
</feature>
<dbReference type="CDD" id="cd19961">
    <property type="entry name" value="EcYidC-like_peri"/>
    <property type="match status" value="1"/>
</dbReference>
<dbReference type="CDD" id="cd20070">
    <property type="entry name" value="5TM_YidC_Alb3"/>
    <property type="match status" value="1"/>
</dbReference>
<feature type="transmembrane region" description="Helical" evidence="13">
    <location>
        <begin position="433"/>
        <end position="454"/>
    </location>
</feature>
<evidence type="ECO:0000256" key="11">
    <source>
        <dbReference type="ARBA" id="ARBA00033245"/>
    </source>
</evidence>
<dbReference type="HAMAP" id="MF_01810">
    <property type="entry name" value="YidC_type1"/>
    <property type="match status" value="1"/>
</dbReference>
<dbReference type="GO" id="GO:0015031">
    <property type="term" value="P:protein transport"/>
    <property type="evidence" value="ECO:0007669"/>
    <property type="project" value="UniProtKB-KW"/>
</dbReference>
<dbReference type="STRING" id="1122169.Lsha_1124"/>
<comment type="caution">
    <text evidence="16">The sequence shown here is derived from an EMBL/GenBank/DDBJ whole genome shotgun (WGS) entry which is preliminary data.</text>
</comment>
<evidence type="ECO:0000256" key="10">
    <source>
        <dbReference type="ARBA" id="ARBA00023186"/>
    </source>
</evidence>
<dbReference type="AlphaFoldDB" id="A0A0W0YZY4"/>
<keyword evidence="9 13" id="KW-0472">Membrane</keyword>
<dbReference type="NCBIfam" id="NF002352">
    <property type="entry name" value="PRK01318.1-3"/>
    <property type="match status" value="1"/>
</dbReference>
<dbReference type="NCBIfam" id="NF002353">
    <property type="entry name" value="PRK01318.1-4"/>
    <property type="match status" value="1"/>
</dbReference>
<feature type="domain" description="Membrane insertase YidC/Oxa/ALB C-terminal" evidence="14">
    <location>
        <begin position="368"/>
        <end position="546"/>
    </location>
</feature>
<dbReference type="InterPro" id="IPR047196">
    <property type="entry name" value="YidC_ALB_C"/>
</dbReference>
<evidence type="ECO:0000256" key="12">
    <source>
        <dbReference type="ARBA" id="ARBA00033342"/>
    </source>
</evidence>
<evidence type="ECO:0000256" key="6">
    <source>
        <dbReference type="ARBA" id="ARBA00022692"/>
    </source>
</evidence>
<dbReference type="PATRIC" id="fig|1122169.6.peg.1298"/>
<evidence type="ECO:0000256" key="13">
    <source>
        <dbReference type="HAMAP-Rule" id="MF_01810"/>
    </source>
</evidence>
<keyword evidence="7 13" id="KW-0653">Protein transport</keyword>
<reference evidence="16 17" key="1">
    <citation type="submission" date="2015-11" db="EMBL/GenBank/DDBJ databases">
        <title>Genomic analysis of 38 Legionella species identifies large and diverse effector repertoires.</title>
        <authorList>
            <person name="Burstein D."/>
            <person name="Amaro F."/>
            <person name="Zusman T."/>
            <person name="Lifshitz Z."/>
            <person name="Cohen O."/>
            <person name="Gilbert J.A."/>
            <person name="Pupko T."/>
            <person name="Shuman H.A."/>
            <person name="Segal G."/>
        </authorList>
    </citation>
    <scope>NUCLEOTIDE SEQUENCE [LARGE SCALE GENOMIC DNA]</scope>
    <source>
        <strain evidence="16 17">ATCC 49655</strain>
    </source>
</reference>
<dbReference type="InterPro" id="IPR038221">
    <property type="entry name" value="YidC_periplasmic_sf"/>
</dbReference>
<dbReference type="OrthoDB" id="9780552at2"/>
<dbReference type="Gene3D" id="2.70.98.90">
    <property type="match status" value="1"/>
</dbReference>
<dbReference type="RefSeq" id="WP_018576714.1">
    <property type="nucleotide sequence ID" value="NZ_KB892390.1"/>
</dbReference>
<organism evidence="16 17">
    <name type="scientific">Legionella shakespearei DSM 23087</name>
    <dbReference type="NCBI Taxonomy" id="1122169"/>
    <lineage>
        <taxon>Bacteria</taxon>
        <taxon>Pseudomonadati</taxon>
        <taxon>Pseudomonadota</taxon>
        <taxon>Gammaproteobacteria</taxon>
        <taxon>Legionellales</taxon>
        <taxon>Legionellaceae</taxon>
        <taxon>Legionella</taxon>
    </lineage>
</organism>
<keyword evidence="5 13" id="KW-1003">Cell membrane</keyword>
<evidence type="ECO:0000256" key="4">
    <source>
        <dbReference type="ARBA" id="ARBA00022448"/>
    </source>
</evidence>
<dbReference type="InterPro" id="IPR001708">
    <property type="entry name" value="YidC/ALB3/OXA1/COX18"/>
</dbReference>
<comment type="subunit">
    <text evidence="13">Interacts with the Sec translocase complex via SecD. Specifically interacts with transmembrane segments of nascent integral membrane proteins during membrane integration.</text>
</comment>
<name>A0A0W0YZY4_9GAMM</name>
<dbReference type="eggNOG" id="COG0706">
    <property type="taxonomic scope" value="Bacteria"/>
</dbReference>
<feature type="transmembrane region" description="Helical" evidence="13">
    <location>
        <begin position="368"/>
        <end position="388"/>
    </location>
</feature>
<accession>A0A0W0YZY4</accession>
<comment type="subcellular location">
    <subcellularLocation>
        <location evidence="1">Cell inner membrane</location>
        <topology evidence="1">Multi-pass membrane protein</topology>
    </subcellularLocation>
    <subcellularLocation>
        <location evidence="13">Cell membrane</location>
        <topology evidence="13">Multi-pass membrane protein</topology>
    </subcellularLocation>
</comment>
<dbReference type="PRINTS" id="PR00701">
    <property type="entry name" value="60KDINNERMP"/>
</dbReference>
<dbReference type="InterPro" id="IPR028055">
    <property type="entry name" value="YidC/Oxa/ALB_C"/>
</dbReference>
<dbReference type="GO" id="GO:0051205">
    <property type="term" value="P:protein insertion into membrane"/>
    <property type="evidence" value="ECO:0007669"/>
    <property type="project" value="TreeGrafter"/>
</dbReference>
<dbReference type="EMBL" id="LNYW01000033">
    <property type="protein sequence ID" value="KTD62424.1"/>
    <property type="molecule type" value="Genomic_DNA"/>
</dbReference>
<sequence>MDIRRIILYTALALVGLSLWNNWQADYPATQPIAQQPVSQLNNDGHLLPDIAPVNTGSDETNIPTDAGQSQMVATNPSQLIQVKTDVLDVAIDLKQGDVVSGLLLDYPLSVEDKGKPFPLLQNDAKERYVANSSLVVAKGPSVQSLNFGFTSDKLEYQLEPNQDQLIVTLDGKNADGLDVKKEFIFTKGSYLIHVNYKVLNNGDTPWKGYLNTQLLRSSPKEDKSSVFHVGSYTGASYSNPGVHRYQKVSFSDMSKSNLNVDAKGGWIAMQQHYFLSAWVPDATSDNKFYTLANQGDYTVGAMSQPLSVEPGQQKEIGSRLYIGPEITSVLKEISPSLDLTVDYGILWFLSSLLFSLMKAIYNFVGNWGWSIVLVTVLIKLAFYRLSATSYKSMAGMRKLQPKLQALRERYGDDKAKISQATMELYKQEKVNPLGGCLPIVIQIPVFIALYWVLLESVELRQAPFIFWIKDLASPDPYHVLPLIMGATMLIQQKLNPAPPDPMQAKIMMFLPILFTALFWNFPSGLVLYWIVNNTLSIMQQWYITRKYSDDKPVKKLVATAK</sequence>
<dbReference type="PRINTS" id="PR01900">
    <property type="entry name" value="YIDCPROTEIN"/>
</dbReference>
<dbReference type="Pfam" id="PF02096">
    <property type="entry name" value="60KD_IMP"/>
    <property type="match status" value="1"/>
</dbReference>
<evidence type="ECO:0000256" key="3">
    <source>
        <dbReference type="ARBA" id="ARBA00015325"/>
    </source>
</evidence>
<dbReference type="NCBIfam" id="TIGR03593">
    <property type="entry name" value="yidC_nterm"/>
    <property type="match status" value="1"/>
</dbReference>
<evidence type="ECO:0000259" key="14">
    <source>
        <dbReference type="Pfam" id="PF02096"/>
    </source>
</evidence>
<dbReference type="Pfam" id="PF14849">
    <property type="entry name" value="YidC_periplas"/>
    <property type="match status" value="1"/>
</dbReference>